<gene>
    <name evidence="1" type="ORF">AOZ06_29695</name>
</gene>
<dbReference type="Proteomes" id="UP000063699">
    <property type="component" value="Chromosome"/>
</dbReference>
<dbReference type="EMBL" id="CP012752">
    <property type="protein sequence ID" value="ALG10512.1"/>
    <property type="molecule type" value="Genomic_DNA"/>
</dbReference>
<dbReference type="KEGG" id="kphy:AOZ06_29695"/>
<evidence type="ECO:0000313" key="2">
    <source>
        <dbReference type="Proteomes" id="UP000063699"/>
    </source>
</evidence>
<sequence length="62" mass="7076">MHVNDGTRIFLPQSTTLDLYCYFDKPFGGRWFYLKVLSGKHKGALGDVPADDVKNQTREPKC</sequence>
<reference evidence="1 2" key="1">
    <citation type="submission" date="2015-07" db="EMBL/GenBank/DDBJ databases">
        <title>Genome sequencing of Kibdelosporangium phytohabitans.</title>
        <authorList>
            <person name="Qin S."/>
            <person name="Xing K."/>
        </authorList>
    </citation>
    <scope>NUCLEOTIDE SEQUENCE [LARGE SCALE GENOMIC DNA]</scope>
    <source>
        <strain evidence="1 2">KLBMP1111</strain>
    </source>
</reference>
<accession>A0A0N9I6Z0</accession>
<proteinExistence type="predicted"/>
<dbReference type="AlphaFoldDB" id="A0A0N9I6Z0"/>
<organism evidence="1 2">
    <name type="scientific">Kibdelosporangium phytohabitans</name>
    <dbReference type="NCBI Taxonomy" id="860235"/>
    <lineage>
        <taxon>Bacteria</taxon>
        <taxon>Bacillati</taxon>
        <taxon>Actinomycetota</taxon>
        <taxon>Actinomycetes</taxon>
        <taxon>Pseudonocardiales</taxon>
        <taxon>Pseudonocardiaceae</taxon>
        <taxon>Kibdelosporangium</taxon>
    </lineage>
</organism>
<evidence type="ECO:0000313" key="1">
    <source>
        <dbReference type="EMBL" id="ALG10512.1"/>
    </source>
</evidence>
<keyword evidence="2" id="KW-1185">Reference proteome</keyword>
<name>A0A0N9I6Z0_9PSEU</name>
<protein>
    <submittedName>
        <fullName evidence="1">Uncharacterized protein</fullName>
    </submittedName>
</protein>